<name>A0A415TES9_9BACT</name>
<dbReference type="SUPFAM" id="SSF51735">
    <property type="entry name" value="NAD(P)-binding Rossmann-fold domains"/>
    <property type="match status" value="1"/>
</dbReference>
<evidence type="ECO:0000259" key="4">
    <source>
        <dbReference type="Pfam" id="PF01408"/>
    </source>
</evidence>
<dbReference type="SUPFAM" id="SSF55347">
    <property type="entry name" value="Glyceraldehyde-3-phosphate dehydrogenase-like, C-terminal domain"/>
    <property type="match status" value="1"/>
</dbReference>
<comment type="caution">
    <text evidence="6">The sequence shown here is derived from an EMBL/GenBank/DDBJ whole genome shotgun (WGS) entry which is preliminary data.</text>
</comment>
<dbReference type="Pfam" id="PF22725">
    <property type="entry name" value="GFO_IDH_MocA_C3"/>
    <property type="match status" value="1"/>
</dbReference>
<feature type="domain" description="GFO/IDH/MocA-like oxidoreductase" evidence="5">
    <location>
        <begin position="132"/>
        <end position="245"/>
    </location>
</feature>
<organism evidence="6 7">
    <name type="scientific">Phocaeicola plebeius</name>
    <dbReference type="NCBI Taxonomy" id="310297"/>
    <lineage>
        <taxon>Bacteria</taxon>
        <taxon>Pseudomonadati</taxon>
        <taxon>Bacteroidota</taxon>
        <taxon>Bacteroidia</taxon>
        <taxon>Bacteroidales</taxon>
        <taxon>Bacteroidaceae</taxon>
        <taxon>Phocaeicola</taxon>
    </lineage>
</organism>
<dbReference type="PANTHER" id="PTHR22604">
    <property type="entry name" value="OXIDOREDUCTASES"/>
    <property type="match status" value="1"/>
</dbReference>
<sequence length="331" mass="36779">MKIYNIGIIGCGSIAAKMAATLGGMKGVKRYAVASRTVEKAKAFAEKWQFAKAYGSYEELASDAEVDLIYIATPHAMHYDNTRLCIEKGKPVLCEKAFTANARQAADLLKLAEEKKVFLTEAIWTRYMPLSLKIRELLEEGVIGTPHILSANLGYVIDRKERILRPELAGGALLDLGVYLLNFAAMCFGKEVASVHSVCQKTDTGVDAQENITLLFKDGRMAALQASIHAATDRMGIISGDKGHLIVENINNPQSVKVLDTNYQTVAVYDAPQQITGYEYQVYASLEAIEKGWLESPYMPHAETLRIMQQMDALRREWGVVYPCDNDKRFI</sequence>
<comment type="function">
    <text evidence="3">Glycosidase.</text>
</comment>
<dbReference type="RefSeq" id="WP_118026135.1">
    <property type="nucleotide sequence ID" value="NZ_DBEXEW010000130.1"/>
</dbReference>
<dbReference type="InterPro" id="IPR000683">
    <property type="entry name" value="Gfo/Idh/MocA-like_OxRdtase_N"/>
</dbReference>
<evidence type="ECO:0000256" key="3">
    <source>
        <dbReference type="ARBA" id="ARBA00023763"/>
    </source>
</evidence>
<dbReference type="GO" id="GO:0000166">
    <property type="term" value="F:nucleotide binding"/>
    <property type="evidence" value="ECO:0007669"/>
    <property type="project" value="InterPro"/>
</dbReference>
<evidence type="ECO:0000313" key="6">
    <source>
        <dbReference type="EMBL" id="RHM99751.1"/>
    </source>
</evidence>
<feature type="domain" description="Gfo/Idh/MocA-like oxidoreductase N-terminal" evidence="4">
    <location>
        <begin position="5"/>
        <end position="120"/>
    </location>
</feature>
<dbReference type="Proteomes" id="UP000285109">
    <property type="component" value="Unassembled WGS sequence"/>
</dbReference>
<dbReference type="Pfam" id="PF01408">
    <property type="entry name" value="GFO_IDH_MocA"/>
    <property type="match status" value="1"/>
</dbReference>
<dbReference type="InterPro" id="IPR055170">
    <property type="entry name" value="GFO_IDH_MocA-like_dom"/>
</dbReference>
<gene>
    <name evidence="6" type="ORF">DWZ34_04030</name>
</gene>
<dbReference type="GO" id="GO:0016491">
    <property type="term" value="F:oxidoreductase activity"/>
    <property type="evidence" value="ECO:0007669"/>
    <property type="project" value="UniProtKB-KW"/>
</dbReference>
<dbReference type="Gene3D" id="3.30.360.10">
    <property type="entry name" value="Dihydrodipicolinate Reductase, domain 2"/>
    <property type="match status" value="1"/>
</dbReference>
<dbReference type="EMBL" id="QRQK01000005">
    <property type="protein sequence ID" value="RHM99751.1"/>
    <property type="molecule type" value="Genomic_DNA"/>
</dbReference>
<keyword evidence="2" id="KW-0560">Oxidoreductase</keyword>
<comment type="similarity">
    <text evidence="1">Belongs to the Gfo/Idh/MocA family.</text>
</comment>
<accession>A0A415TES9</accession>
<dbReference type="InterPro" id="IPR050984">
    <property type="entry name" value="Gfo/Idh/MocA_domain"/>
</dbReference>
<evidence type="ECO:0000313" key="7">
    <source>
        <dbReference type="Proteomes" id="UP000285109"/>
    </source>
</evidence>
<proteinExistence type="inferred from homology"/>
<evidence type="ECO:0000256" key="1">
    <source>
        <dbReference type="ARBA" id="ARBA00010928"/>
    </source>
</evidence>
<evidence type="ECO:0000256" key="2">
    <source>
        <dbReference type="ARBA" id="ARBA00023002"/>
    </source>
</evidence>
<dbReference type="Gene3D" id="3.40.50.720">
    <property type="entry name" value="NAD(P)-binding Rossmann-like Domain"/>
    <property type="match status" value="1"/>
</dbReference>
<dbReference type="InterPro" id="IPR036291">
    <property type="entry name" value="NAD(P)-bd_dom_sf"/>
</dbReference>
<dbReference type="PANTHER" id="PTHR22604:SF105">
    <property type="entry name" value="TRANS-1,2-DIHYDROBENZENE-1,2-DIOL DEHYDROGENASE"/>
    <property type="match status" value="1"/>
</dbReference>
<protein>
    <submittedName>
        <fullName evidence="6">Gfo/Idh/MocA family oxidoreductase</fullName>
    </submittedName>
</protein>
<evidence type="ECO:0000259" key="5">
    <source>
        <dbReference type="Pfam" id="PF22725"/>
    </source>
</evidence>
<reference evidence="6 7" key="1">
    <citation type="submission" date="2018-08" db="EMBL/GenBank/DDBJ databases">
        <title>A genome reference for cultivated species of the human gut microbiota.</title>
        <authorList>
            <person name="Zou Y."/>
            <person name="Xue W."/>
            <person name="Luo G."/>
        </authorList>
    </citation>
    <scope>NUCLEOTIDE SEQUENCE [LARGE SCALE GENOMIC DNA]</scope>
    <source>
        <strain evidence="6 7">AF31-28B-AC</strain>
    </source>
</reference>
<dbReference type="AlphaFoldDB" id="A0A415TES9"/>